<feature type="compositionally biased region" description="Basic and acidic residues" evidence="1">
    <location>
        <begin position="134"/>
        <end position="147"/>
    </location>
</feature>
<proteinExistence type="predicted"/>
<accession>A0A0D9YMR8</accession>
<keyword evidence="4" id="KW-1185">Reference proteome</keyword>
<feature type="chain" id="PRO_5002351670" evidence="2">
    <location>
        <begin position="18"/>
        <end position="218"/>
    </location>
</feature>
<evidence type="ECO:0000256" key="1">
    <source>
        <dbReference type="SAM" id="MobiDB-lite"/>
    </source>
</evidence>
<feature type="compositionally biased region" description="Acidic residues" evidence="1">
    <location>
        <begin position="148"/>
        <end position="157"/>
    </location>
</feature>
<evidence type="ECO:0000313" key="4">
    <source>
        <dbReference type="Proteomes" id="UP000026961"/>
    </source>
</evidence>
<dbReference type="Gramene" id="OGLUM02G04900.1">
    <property type="protein sequence ID" value="OGLUM02G04900.1"/>
    <property type="gene ID" value="OGLUM02G04900"/>
</dbReference>
<evidence type="ECO:0000256" key="2">
    <source>
        <dbReference type="SAM" id="SignalP"/>
    </source>
</evidence>
<keyword evidence="2" id="KW-0732">Signal</keyword>
<reference evidence="3" key="2">
    <citation type="submission" date="2018-05" db="EMBL/GenBank/DDBJ databases">
        <title>OgluRS3 (Oryza glumaepatula Reference Sequence Version 3).</title>
        <authorList>
            <person name="Zhang J."/>
            <person name="Kudrna D."/>
            <person name="Lee S."/>
            <person name="Talag J."/>
            <person name="Welchert J."/>
            <person name="Wing R.A."/>
        </authorList>
    </citation>
    <scope>NUCLEOTIDE SEQUENCE [LARGE SCALE GENOMIC DNA]</scope>
</reference>
<name>A0A0D9YMR8_9ORYZ</name>
<sequence length="218" mass="24465">MVRGTWWHSILLGWVHCNCNGMHKALTKWGPAQDETGGSGPWGVSSKIRETRGAMGWRTQSWGERYTTVAAIGDGGGKGCDAAEIEVCGTVRRKKEDVIIMVINQSRGTLFINYSIEKANYKSSGRSIERAYQEAKKKKIQEPAEGRNEEEDDEEEKGEEKRREDIEGGIALLRPKVIGTWVTDAKGEHLNMCEGRKTSRQTSGIFFVRKEKEMQQVG</sequence>
<evidence type="ECO:0000313" key="3">
    <source>
        <dbReference type="EnsemblPlants" id="OGLUM02G04900.1"/>
    </source>
</evidence>
<feature type="signal peptide" evidence="2">
    <location>
        <begin position="1"/>
        <end position="17"/>
    </location>
</feature>
<protein>
    <submittedName>
        <fullName evidence="3">Uncharacterized protein</fullName>
    </submittedName>
</protein>
<dbReference type="EnsemblPlants" id="OGLUM02G04900.1">
    <property type="protein sequence ID" value="OGLUM02G04900.1"/>
    <property type="gene ID" value="OGLUM02G04900"/>
</dbReference>
<dbReference type="AlphaFoldDB" id="A0A0D9YMR8"/>
<reference evidence="3" key="1">
    <citation type="submission" date="2015-04" db="UniProtKB">
        <authorList>
            <consortium name="EnsemblPlants"/>
        </authorList>
    </citation>
    <scope>IDENTIFICATION</scope>
</reference>
<organism evidence="3">
    <name type="scientific">Oryza glumipatula</name>
    <dbReference type="NCBI Taxonomy" id="40148"/>
    <lineage>
        <taxon>Eukaryota</taxon>
        <taxon>Viridiplantae</taxon>
        <taxon>Streptophyta</taxon>
        <taxon>Embryophyta</taxon>
        <taxon>Tracheophyta</taxon>
        <taxon>Spermatophyta</taxon>
        <taxon>Magnoliopsida</taxon>
        <taxon>Liliopsida</taxon>
        <taxon>Poales</taxon>
        <taxon>Poaceae</taxon>
        <taxon>BOP clade</taxon>
        <taxon>Oryzoideae</taxon>
        <taxon>Oryzeae</taxon>
        <taxon>Oryzinae</taxon>
        <taxon>Oryza</taxon>
    </lineage>
</organism>
<dbReference type="Proteomes" id="UP000026961">
    <property type="component" value="Chromosome 2"/>
</dbReference>
<dbReference type="HOGENOM" id="CLU_1268632_0_0_1"/>
<feature type="region of interest" description="Disordered" evidence="1">
    <location>
        <begin position="134"/>
        <end position="167"/>
    </location>
</feature>